<dbReference type="Proteomes" id="UP000254263">
    <property type="component" value="Unassembled WGS sequence"/>
</dbReference>
<protein>
    <recommendedName>
        <fullName evidence="4">HmuY protein</fullName>
    </recommendedName>
</protein>
<evidence type="ECO:0008006" key="4">
    <source>
        <dbReference type="Google" id="ProtNLM"/>
    </source>
</evidence>
<dbReference type="AlphaFoldDB" id="A0A379DH28"/>
<dbReference type="PROSITE" id="PS51257">
    <property type="entry name" value="PROKAR_LIPOPROTEIN"/>
    <property type="match status" value="1"/>
</dbReference>
<dbReference type="CDD" id="cd12105">
    <property type="entry name" value="HmuY"/>
    <property type="match status" value="1"/>
</dbReference>
<dbReference type="EMBL" id="UGTI01000001">
    <property type="protein sequence ID" value="SUB77452.1"/>
    <property type="molecule type" value="Genomic_DNA"/>
</dbReference>
<feature type="chain" id="PRO_5017045845" description="HmuY protein" evidence="1">
    <location>
        <begin position="22"/>
        <end position="225"/>
    </location>
</feature>
<name>A0A379DH28_9PORP</name>
<reference evidence="2 3" key="1">
    <citation type="submission" date="2018-06" db="EMBL/GenBank/DDBJ databases">
        <authorList>
            <consortium name="Pathogen Informatics"/>
            <person name="Doyle S."/>
        </authorList>
    </citation>
    <scope>NUCLEOTIDE SEQUENCE [LARGE SCALE GENOMIC DNA]</scope>
    <source>
        <strain evidence="2 3">NCTC13100</strain>
    </source>
</reference>
<proteinExistence type="predicted"/>
<evidence type="ECO:0000313" key="2">
    <source>
        <dbReference type="EMBL" id="SUB77452.1"/>
    </source>
</evidence>
<organism evidence="2 3">
    <name type="scientific">Porphyromonas macacae</name>
    <dbReference type="NCBI Taxonomy" id="28115"/>
    <lineage>
        <taxon>Bacteria</taxon>
        <taxon>Pseudomonadati</taxon>
        <taxon>Bacteroidota</taxon>
        <taxon>Bacteroidia</taxon>
        <taxon>Bacteroidales</taxon>
        <taxon>Porphyromonadaceae</taxon>
        <taxon>Porphyromonas</taxon>
    </lineage>
</organism>
<feature type="signal peptide" evidence="1">
    <location>
        <begin position="1"/>
        <end position="21"/>
    </location>
</feature>
<keyword evidence="1" id="KW-0732">Signal</keyword>
<sequence length="225" mass="25129">MKTKIYTALMAVLFLSLTSCDKDNKKEKEPTPTPPPATLKEITINASDYAKWTYVNLKTGEMKSFFDFSDCNYFKNGKIVESKPARGKESDLAGFEWHIALNHAFIRTNGGEAIETAVKDLNTAEIPASGYKKDVVVENKVLIDMTFMMQGKMGYAAKSYVNSELYKAYEHIKTGGMPPVEYKPVGKVMVLKCKDGSLAKLKFGNFYKEGKAGYVALSYLFFPAK</sequence>
<accession>A0A379DH28</accession>
<dbReference type="RefSeq" id="WP_018360193.1">
    <property type="nucleotide sequence ID" value="NZ_UGTI01000001.1"/>
</dbReference>
<dbReference type="InterPro" id="IPR025921">
    <property type="entry name" value="HmuY"/>
</dbReference>
<gene>
    <name evidence="2" type="ORF">NCTC13100_00576</name>
</gene>
<evidence type="ECO:0000313" key="3">
    <source>
        <dbReference type="Proteomes" id="UP000254263"/>
    </source>
</evidence>
<dbReference type="Pfam" id="PF14064">
    <property type="entry name" value="HmuY"/>
    <property type="match status" value="1"/>
</dbReference>
<evidence type="ECO:0000256" key="1">
    <source>
        <dbReference type="SAM" id="SignalP"/>
    </source>
</evidence>